<dbReference type="Proteomes" id="UP000504611">
    <property type="component" value="Unplaced"/>
</dbReference>
<dbReference type="GO" id="GO:0016740">
    <property type="term" value="F:transferase activity"/>
    <property type="evidence" value="ECO:0007669"/>
    <property type="project" value="UniProtKB-KW"/>
</dbReference>
<keyword evidence="1" id="KW-0808">Transferase</keyword>
<feature type="compositionally biased region" description="Polar residues" evidence="7">
    <location>
        <begin position="39"/>
        <end position="52"/>
    </location>
</feature>
<dbReference type="CDD" id="cd20336">
    <property type="entry name" value="Rcat_RBR"/>
    <property type="match status" value="1"/>
</dbReference>
<protein>
    <submittedName>
        <fullName evidence="10">E3 ubiquitin-protein ligase ARIH2-like</fullName>
    </submittedName>
</protein>
<gene>
    <name evidence="10" type="primary">LOC104952640</name>
</gene>
<dbReference type="KEGG" id="ncc:104952640"/>
<accession>A0A6I9NJJ2</accession>
<feature type="compositionally biased region" description="Polar residues" evidence="7">
    <location>
        <begin position="17"/>
        <end position="28"/>
    </location>
</feature>
<evidence type="ECO:0000313" key="9">
    <source>
        <dbReference type="Proteomes" id="UP000504611"/>
    </source>
</evidence>
<proteinExistence type="predicted"/>
<dbReference type="AlphaFoldDB" id="A0A6I9NJJ2"/>
<keyword evidence="3" id="KW-0677">Repeat</keyword>
<keyword evidence="5" id="KW-0833">Ubl conjugation pathway</keyword>
<evidence type="ECO:0000256" key="2">
    <source>
        <dbReference type="ARBA" id="ARBA00022723"/>
    </source>
</evidence>
<keyword evidence="9" id="KW-1185">Reference proteome</keyword>
<feature type="region of interest" description="Disordered" evidence="7">
    <location>
        <begin position="1"/>
        <end position="99"/>
    </location>
</feature>
<dbReference type="InterPro" id="IPR044066">
    <property type="entry name" value="TRIAD_supradom"/>
</dbReference>
<evidence type="ECO:0000256" key="6">
    <source>
        <dbReference type="ARBA" id="ARBA00022833"/>
    </source>
</evidence>
<dbReference type="OrthoDB" id="419317at2759"/>
<evidence type="ECO:0000313" key="10">
    <source>
        <dbReference type="RefSeq" id="XP_010777794.1"/>
    </source>
</evidence>
<keyword evidence="6" id="KW-0862">Zinc</keyword>
<keyword evidence="4" id="KW-0863">Zinc-finger</keyword>
<dbReference type="RefSeq" id="XP_010777794.1">
    <property type="nucleotide sequence ID" value="XM_010779492.1"/>
</dbReference>
<evidence type="ECO:0000256" key="5">
    <source>
        <dbReference type="ARBA" id="ARBA00022786"/>
    </source>
</evidence>
<dbReference type="SUPFAM" id="SSF57850">
    <property type="entry name" value="RING/U-box"/>
    <property type="match status" value="2"/>
</dbReference>
<sequence>MGNGLTTEQKNRESFAQHKSLTGTQRKTFGNRKLRRSPTDVTWRSHFQSTDVTTDDRNFGQTNNLATGQKAIDSEQPSNLATEQRSDSGQQSNNATAEQKCYDPKDTTFIFVDGEDDHDFECDDFKSRRAKMSCGHTVTPMSLTNWCKRLLGQGEIRFVCGQPGCDVEWPYDEVWKMALLTPEEMENFERKMFSRAAKEYLDVKSCPGCKSFVERRNVYNLRVHCVMCKAEKKRAFSFCWQCLEEWKGPAPRSDRCENRDCQNPLDILRNCPDITFERLRGVSGCPSTRACPTCGLLVDHNKKGCKYIGCQRCNVVFCFVCLKLTKECLEQEGSSFFVCCPVAPRQTTITVWQRK</sequence>
<evidence type="ECO:0000256" key="7">
    <source>
        <dbReference type="SAM" id="MobiDB-lite"/>
    </source>
</evidence>
<name>A0A6I9NJJ2_9TELE</name>
<dbReference type="GeneID" id="104952640"/>
<feature type="compositionally biased region" description="Polar residues" evidence="7">
    <location>
        <begin position="75"/>
        <end position="97"/>
    </location>
</feature>
<dbReference type="PROSITE" id="PS51873">
    <property type="entry name" value="TRIAD"/>
    <property type="match status" value="1"/>
</dbReference>
<dbReference type="GO" id="GO:0008270">
    <property type="term" value="F:zinc ion binding"/>
    <property type="evidence" value="ECO:0007669"/>
    <property type="project" value="UniProtKB-KW"/>
</dbReference>
<reference evidence="10" key="1">
    <citation type="submission" date="2025-08" db="UniProtKB">
        <authorList>
            <consortium name="RefSeq"/>
        </authorList>
    </citation>
    <scope>IDENTIFICATION</scope>
    <source>
        <tissue evidence="10">Muscle</tissue>
    </source>
</reference>
<organism evidence="9 10">
    <name type="scientific">Notothenia coriiceps</name>
    <name type="common">black rockcod</name>
    <dbReference type="NCBI Taxonomy" id="8208"/>
    <lineage>
        <taxon>Eukaryota</taxon>
        <taxon>Metazoa</taxon>
        <taxon>Chordata</taxon>
        <taxon>Craniata</taxon>
        <taxon>Vertebrata</taxon>
        <taxon>Euteleostomi</taxon>
        <taxon>Actinopterygii</taxon>
        <taxon>Neopterygii</taxon>
        <taxon>Teleostei</taxon>
        <taxon>Neoteleostei</taxon>
        <taxon>Acanthomorphata</taxon>
        <taxon>Eupercaria</taxon>
        <taxon>Perciformes</taxon>
        <taxon>Notothenioidei</taxon>
        <taxon>Nototheniidae</taxon>
        <taxon>Notothenia</taxon>
    </lineage>
</organism>
<evidence type="ECO:0000256" key="4">
    <source>
        <dbReference type="ARBA" id="ARBA00022771"/>
    </source>
</evidence>
<dbReference type="Gene3D" id="1.20.120.1750">
    <property type="match status" value="2"/>
</dbReference>
<evidence type="ECO:0000259" key="8">
    <source>
        <dbReference type="PROSITE" id="PS51873"/>
    </source>
</evidence>
<evidence type="ECO:0000256" key="3">
    <source>
        <dbReference type="ARBA" id="ARBA00022737"/>
    </source>
</evidence>
<keyword evidence="2" id="KW-0479">Metal-binding</keyword>
<evidence type="ECO:0000256" key="1">
    <source>
        <dbReference type="ARBA" id="ARBA00022679"/>
    </source>
</evidence>
<feature type="domain" description="RING-type" evidence="8">
    <location>
        <begin position="112"/>
        <end position="343"/>
    </location>
</feature>